<comment type="function">
    <text evidence="9">Hydrolase that can remove conjugated ubiquitin from proteins and may therefore play an important regulatory role at the level of protein turnover by preventing degradation.</text>
</comment>
<evidence type="ECO:0000256" key="9">
    <source>
        <dbReference type="RuleBase" id="RU367104"/>
    </source>
</evidence>
<evidence type="ECO:0000256" key="6">
    <source>
        <dbReference type="ARBA" id="ARBA00022801"/>
    </source>
</evidence>
<reference evidence="11 12" key="1">
    <citation type="submission" date="2021-06" db="EMBL/GenBank/DDBJ databases">
        <authorList>
            <person name="Kallberg Y."/>
            <person name="Tangrot J."/>
            <person name="Rosling A."/>
        </authorList>
    </citation>
    <scope>NUCLEOTIDE SEQUENCE [LARGE SCALE GENOMIC DNA]</scope>
    <source>
        <strain evidence="11 12">120-4 pot B 10/14</strain>
    </source>
</reference>
<accession>A0ABN7VDA0</accession>
<evidence type="ECO:0000256" key="2">
    <source>
        <dbReference type="ARBA" id="ARBA00022670"/>
    </source>
</evidence>
<keyword evidence="2" id="KW-0645">Protease</keyword>
<dbReference type="PANTHER" id="PTHR13312:SF0">
    <property type="entry name" value="UBIQUITIN THIOESTERASE OTU1"/>
    <property type="match status" value="1"/>
</dbReference>
<dbReference type="EC" id="3.4.19.12" evidence="9"/>
<keyword evidence="6 9" id="KW-0378">Hydrolase</keyword>
<name>A0ABN7VDA0_GIGMA</name>
<protein>
    <recommendedName>
        <fullName evidence="9">Ubiquitin thioesterase OTU</fullName>
        <ecNumber evidence="9">3.4.19.12</ecNumber>
    </recommendedName>
</protein>
<dbReference type="SUPFAM" id="SSF54236">
    <property type="entry name" value="Ubiquitin-like"/>
    <property type="match status" value="1"/>
</dbReference>
<dbReference type="InterPro" id="IPR048857">
    <property type="entry name" value="OTU1_Ubl"/>
</dbReference>
<sequence>MRLRVRSKDKVHMINDLTPTSTLFELKSAIHALSGISPLRQELKIGYPPRVCGAKDDETLSSAGIQNGDQIILDENALPETTSQPASQPASQPVNKVTGSLETESISVPVESGFIILREMEDDNSCLFRAIAIIKYIKDDPETYSDVVLGKSRDDYCSWIAKKNSWGGAIDYDAVALTPMIGADQEYDQTVFDTTDESILSAVIGIADKMKQLRKYTYTADFTIRCGQCQKGLKGEQEAVQHARETVKAEFSKQWASFMICIDDIHEPRKRKDSKKNIPDNQLFLECP</sequence>
<dbReference type="InterPro" id="IPR029071">
    <property type="entry name" value="Ubiquitin-like_domsf"/>
</dbReference>
<dbReference type="InterPro" id="IPR057766">
    <property type="entry name" value="Znf-C2H2_OTU1-like_C"/>
</dbReference>
<dbReference type="Pfam" id="PF24560">
    <property type="entry name" value="zf-C2H2_OTU1_C"/>
    <property type="match status" value="1"/>
</dbReference>
<keyword evidence="3" id="KW-0479">Metal-binding</keyword>
<evidence type="ECO:0000256" key="7">
    <source>
        <dbReference type="ARBA" id="ARBA00022807"/>
    </source>
</evidence>
<evidence type="ECO:0000256" key="8">
    <source>
        <dbReference type="ARBA" id="ARBA00022833"/>
    </source>
</evidence>
<comment type="subcellular location">
    <subcellularLocation>
        <location evidence="9">Cytoplasm</location>
    </subcellularLocation>
</comment>
<dbReference type="PANTHER" id="PTHR13312">
    <property type="entry name" value="HIV-INDUCED PROTEIN-7-LIKE PROTEASE"/>
    <property type="match status" value="1"/>
</dbReference>
<dbReference type="Gene3D" id="3.10.20.90">
    <property type="entry name" value="Phosphatidylinositol 3-kinase Catalytic Subunit, Chain A, domain 1"/>
    <property type="match status" value="1"/>
</dbReference>
<feature type="domain" description="Ubiquitin-like" evidence="10">
    <location>
        <begin position="1"/>
        <end position="73"/>
    </location>
</feature>
<evidence type="ECO:0000256" key="3">
    <source>
        <dbReference type="ARBA" id="ARBA00022723"/>
    </source>
</evidence>
<dbReference type="EMBL" id="CAJVQB010012688">
    <property type="protein sequence ID" value="CAG8757264.1"/>
    <property type="molecule type" value="Genomic_DNA"/>
</dbReference>
<evidence type="ECO:0000313" key="12">
    <source>
        <dbReference type="Proteomes" id="UP000789901"/>
    </source>
</evidence>
<dbReference type="Proteomes" id="UP000789901">
    <property type="component" value="Unassembled WGS sequence"/>
</dbReference>
<dbReference type="SMART" id="SM00213">
    <property type="entry name" value="UBQ"/>
    <property type="match status" value="1"/>
</dbReference>
<dbReference type="PROSITE" id="PS50053">
    <property type="entry name" value="UBIQUITIN_2"/>
    <property type="match status" value="1"/>
</dbReference>
<dbReference type="Pfam" id="PF21403">
    <property type="entry name" value="OTU1_UBXL"/>
    <property type="match status" value="1"/>
</dbReference>
<dbReference type="Gene3D" id="3.90.70.80">
    <property type="match status" value="1"/>
</dbReference>
<comment type="catalytic activity">
    <reaction evidence="1 9">
        <text>Thiol-dependent hydrolysis of ester, thioester, amide, peptide and isopeptide bonds formed by the C-terminal Gly of ubiquitin (a 76-residue protein attached to proteins as an intracellular targeting signal).</text>
        <dbReference type="EC" id="3.4.19.12"/>
    </reaction>
</comment>
<keyword evidence="12" id="KW-1185">Reference proteome</keyword>
<keyword evidence="8" id="KW-0862">Zinc</keyword>
<keyword evidence="4" id="KW-0863">Zinc-finger</keyword>
<keyword evidence="5 9" id="KW-0833">Ubl conjugation pathway</keyword>
<keyword evidence="9" id="KW-0963">Cytoplasm</keyword>
<comment type="caution">
    <text evidence="11">The sequence shown here is derived from an EMBL/GenBank/DDBJ whole genome shotgun (WGS) entry which is preliminary data.</text>
</comment>
<dbReference type="CDD" id="cd17059">
    <property type="entry name" value="Ubl_OTU1"/>
    <property type="match status" value="1"/>
</dbReference>
<gene>
    <name evidence="11" type="ORF">GMARGA_LOCUS17052</name>
</gene>
<proteinExistence type="predicted"/>
<organism evidence="11 12">
    <name type="scientific">Gigaspora margarita</name>
    <dbReference type="NCBI Taxonomy" id="4874"/>
    <lineage>
        <taxon>Eukaryota</taxon>
        <taxon>Fungi</taxon>
        <taxon>Fungi incertae sedis</taxon>
        <taxon>Mucoromycota</taxon>
        <taxon>Glomeromycotina</taxon>
        <taxon>Glomeromycetes</taxon>
        <taxon>Diversisporales</taxon>
        <taxon>Gigasporaceae</taxon>
        <taxon>Gigaspora</taxon>
    </lineage>
</organism>
<evidence type="ECO:0000256" key="4">
    <source>
        <dbReference type="ARBA" id="ARBA00022771"/>
    </source>
</evidence>
<evidence type="ECO:0000259" key="10">
    <source>
        <dbReference type="PROSITE" id="PS50053"/>
    </source>
</evidence>
<evidence type="ECO:0000313" key="11">
    <source>
        <dbReference type="EMBL" id="CAG8757264.1"/>
    </source>
</evidence>
<keyword evidence="7 9" id="KW-0788">Thiol protease</keyword>
<evidence type="ECO:0000256" key="1">
    <source>
        <dbReference type="ARBA" id="ARBA00000707"/>
    </source>
</evidence>
<dbReference type="InterPro" id="IPR000626">
    <property type="entry name" value="Ubiquitin-like_dom"/>
</dbReference>
<evidence type="ECO:0000256" key="5">
    <source>
        <dbReference type="ARBA" id="ARBA00022786"/>
    </source>
</evidence>